<sequence length="219" mass="22255">MFIPAALGGRDSRALQGHLSPCSACSAEEGGAWGLCSPGLSPPHQGAALGTCLWPLGAAVPSSVGPGAHLRSLTPAAPTGVSSPVGSPACGPHSPRPTRATQKQLGRPSARKGLDMCPAPPHPLPHASPQPESARRPSLLVQETCPSLSWRSRGSPPQGASGEVESAKLLFPGGLGTPPPRCSSFLFPFSAHFSDADLALCFPASVWGAGSPSSVQRTR</sequence>
<evidence type="ECO:0000313" key="2">
    <source>
        <dbReference type="Proteomes" id="UP001162501"/>
    </source>
</evidence>
<reference evidence="1" key="1">
    <citation type="submission" date="2023-05" db="EMBL/GenBank/DDBJ databases">
        <authorList>
            <consortium name="ELIXIR-Norway"/>
        </authorList>
    </citation>
    <scope>NUCLEOTIDE SEQUENCE</scope>
</reference>
<accession>A0AC60A9H8</accession>
<evidence type="ECO:0000313" key="1">
    <source>
        <dbReference type="EMBL" id="CAN0572313.1"/>
    </source>
</evidence>
<dbReference type="EMBL" id="OX596093">
    <property type="protein sequence ID" value="CAN0572313.1"/>
    <property type="molecule type" value="Genomic_DNA"/>
</dbReference>
<gene>
    <name evidence="1" type="ORF">MRATA1EN22A_LOCUS28452</name>
</gene>
<dbReference type="Proteomes" id="UP001162501">
    <property type="component" value="Chromosome 9"/>
</dbReference>
<protein>
    <submittedName>
        <fullName evidence="1">Uncharacterized protein</fullName>
    </submittedName>
</protein>
<reference evidence="1" key="2">
    <citation type="submission" date="2025-03" db="EMBL/GenBank/DDBJ databases">
        <authorList>
            <consortium name="ELIXIR-Norway"/>
            <consortium name="Elixir Norway"/>
        </authorList>
    </citation>
    <scope>NUCLEOTIDE SEQUENCE</scope>
</reference>
<name>A0AC60A9H8_RANTA</name>
<organism evidence="1 2">
    <name type="scientific">Rangifer tarandus platyrhynchus</name>
    <name type="common">Svalbard reindeer</name>
    <dbReference type="NCBI Taxonomy" id="3082113"/>
    <lineage>
        <taxon>Eukaryota</taxon>
        <taxon>Metazoa</taxon>
        <taxon>Chordata</taxon>
        <taxon>Craniata</taxon>
        <taxon>Vertebrata</taxon>
        <taxon>Euteleostomi</taxon>
        <taxon>Mammalia</taxon>
        <taxon>Eutheria</taxon>
        <taxon>Laurasiatheria</taxon>
        <taxon>Artiodactyla</taxon>
        <taxon>Ruminantia</taxon>
        <taxon>Pecora</taxon>
        <taxon>Cervidae</taxon>
        <taxon>Odocoileinae</taxon>
        <taxon>Rangifer</taxon>
    </lineage>
</organism>
<proteinExistence type="predicted"/>